<dbReference type="Gene3D" id="3.40.50.300">
    <property type="entry name" value="P-loop containing nucleotide triphosphate hydrolases"/>
    <property type="match status" value="1"/>
</dbReference>
<evidence type="ECO:0000313" key="7">
    <source>
        <dbReference type="EMBL" id="TLQ41708.1"/>
    </source>
</evidence>
<dbReference type="GO" id="GO:0005525">
    <property type="term" value="F:GTP binding"/>
    <property type="evidence" value="ECO:0007669"/>
    <property type="project" value="InterPro"/>
</dbReference>
<keyword evidence="4 5" id="KW-0472">Membrane</keyword>
<dbReference type="InterPro" id="IPR027417">
    <property type="entry name" value="P-loop_NTPase"/>
</dbReference>
<sequence length="380" mass="41828">MEKTQQEVDRIEPINILVAGKTGSGKSTLINAVFREKLVETGVGQPITQHVEKITKEGVPLTLYDTKGLELNPEAQHEVLLSLSNLIKSQKEKGSHEAIDIVYYCINSTMARIEPFEIELIEAMAEHVPVLLIMTQSIGEKNSDFEKYLNELDLPVQSTIPLLAKTYLIRGEQRIPAYGLQELIDTTLEVVPTEVHKAFINAQQIDLNIKVEHARRWANKYVASAFGVGFSPIPISDATLLVPMQITMLAHITSIFGLSLDKAQIVSIIAGIGGTGGVTYFGKILVSSAFKLIPGIGTVAGGMISGTTASVLTVALAFSYIEVLRQIAIAEINGRDMKIKEIQQIMNKNLSEQLDVVYENLPKDIKENYLPEWLGSFLNL</sequence>
<dbReference type="Pfam" id="PF01926">
    <property type="entry name" value="MMR_HSR1"/>
    <property type="match status" value="1"/>
</dbReference>
<reference evidence="7 8" key="1">
    <citation type="submission" date="2019-05" db="EMBL/GenBank/DDBJ databases">
        <title>The metagenome of a microbial culture collection derived from dairy environment covers the genomic content of the human microbiome.</title>
        <authorList>
            <person name="Roder T."/>
            <person name="Wuthrich D."/>
            <person name="Sattari Z."/>
            <person name="Von Ah U."/>
            <person name="Bar C."/>
            <person name="Ronchi F."/>
            <person name="Macpherson A.J."/>
            <person name="Ganal-Vonarburg S.C."/>
            <person name="Bruggmann R."/>
            <person name="Vergeres G."/>
        </authorList>
    </citation>
    <scope>NUCLEOTIDE SEQUENCE [LARGE SCALE GENOMIC DNA]</scope>
    <source>
        <strain evidence="7 8">FAM 24227</strain>
    </source>
</reference>
<evidence type="ECO:0000256" key="5">
    <source>
        <dbReference type="SAM" id="Phobius"/>
    </source>
</evidence>
<feature type="transmembrane region" description="Helical" evidence="5">
    <location>
        <begin position="265"/>
        <end position="286"/>
    </location>
</feature>
<gene>
    <name evidence="7" type="ORF">FEZ33_04865</name>
</gene>
<feature type="domain" description="G" evidence="6">
    <location>
        <begin position="16"/>
        <end position="135"/>
    </location>
</feature>
<evidence type="ECO:0000259" key="6">
    <source>
        <dbReference type="Pfam" id="PF01926"/>
    </source>
</evidence>
<organism evidence="7 8">
    <name type="scientific">Ruoffia tabacinasalis</name>
    <dbReference type="NCBI Taxonomy" id="87458"/>
    <lineage>
        <taxon>Bacteria</taxon>
        <taxon>Bacillati</taxon>
        <taxon>Bacillota</taxon>
        <taxon>Bacilli</taxon>
        <taxon>Lactobacillales</taxon>
        <taxon>Aerococcaceae</taxon>
        <taxon>Ruoffia</taxon>
    </lineage>
</organism>
<dbReference type="GO" id="GO:0016020">
    <property type="term" value="C:membrane"/>
    <property type="evidence" value="ECO:0007669"/>
    <property type="project" value="UniProtKB-SubCell"/>
</dbReference>
<comment type="subcellular location">
    <subcellularLocation>
        <location evidence="1">Membrane</location>
        <topology evidence="1">Multi-pass membrane protein</topology>
    </subcellularLocation>
</comment>
<proteinExistence type="predicted"/>
<evidence type="ECO:0000256" key="4">
    <source>
        <dbReference type="ARBA" id="ARBA00023136"/>
    </source>
</evidence>
<dbReference type="EMBL" id="VBSP01000012">
    <property type="protein sequence ID" value="TLQ41708.1"/>
    <property type="molecule type" value="Genomic_DNA"/>
</dbReference>
<dbReference type="Pfam" id="PF05128">
    <property type="entry name" value="DUF697"/>
    <property type="match status" value="1"/>
</dbReference>
<dbReference type="OrthoDB" id="9255830at2"/>
<keyword evidence="3 5" id="KW-1133">Transmembrane helix</keyword>
<dbReference type="Proteomes" id="UP000306420">
    <property type="component" value="Unassembled WGS sequence"/>
</dbReference>
<comment type="caution">
    <text evidence="7">The sequence shown here is derived from an EMBL/GenBank/DDBJ whole genome shotgun (WGS) entry which is preliminary data.</text>
</comment>
<evidence type="ECO:0000256" key="3">
    <source>
        <dbReference type="ARBA" id="ARBA00022989"/>
    </source>
</evidence>
<dbReference type="InterPro" id="IPR021147">
    <property type="entry name" value="DUF697"/>
</dbReference>
<evidence type="ECO:0000313" key="8">
    <source>
        <dbReference type="Proteomes" id="UP000306420"/>
    </source>
</evidence>
<feature type="transmembrane region" description="Helical" evidence="5">
    <location>
        <begin position="292"/>
        <end position="318"/>
    </location>
</feature>
<dbReference type="SUPFAM" id="SSF52540">
    <property type="entry name" value="P-loop containing nucleoside triphosphate hydrolases"/>
    <property type="match status" value="1"/>
</dbReference>
<keyword evidence="2 5" id="KW-0812">Transmembrane</keyword>
<name>A0A5R9DVY3_9LACT</name>
<evidence type="ECO:0000256" key="1">
    <source>
        <dbReference type="ARBA" id="ARBA00004141"/>
    </source>
</evidence>
<protein>
    <submittedName>
        <fullName evidence="7">DUF697 domain-containing protein</fullName>
    </submittedName>
</protein>
<evidence type="ECO:0000256" key="2">
    <source>
        <dbReference type="ARBA" id="ARBA00022692"/>
    </source>
</evidence>
<dbReference type="AlphaFoldDB" id="A0A5R9DVY3"/>
<dbReference type="InterPro" id="IPR006073">
    <property type="entry name" value="GTP-bd"/>
</dbReference>
<accession>A0A5R9DVY3</accession>